<dbReference type="AlphaFoldDB" id="A0A6H5J554"/>
<evidence type="ECO:0000313" key="3">
    <source>
        <dbReference type="Proteomes" id="UP000479190"/>
    </source>
</evidence>
<evidence type="ECO:0000313" key="2">
    <source>
        <dbReference type="EMBL" id="CAB0044582.1"/>
    </source>
</evidence>
<feature type="compositionally biased region" description="Basic and acidic residues" evidence="1">
    <location>
        <begin position="120"/>
        <end position="147"/>
    </location>
</feature>
<evidence type="ECO:0000256" key="1">
    <source>
        <dbReference type="SAM" id="MobiDB-lite"/>
    </source>
</evidence>
<keyword evidence="3" id="KW-1185">Reference proteome</keyword>
<feature type="region of interest" description="Disordered" evidence="1">
    <location>
        <begin position="120"/>
        <end position="155"/>
    </location>
</feature>
<sequence>MEVLKKRTRKGNICAVRFACYASFCTTKAARYRLSEEEAKFKNEYFLSSNGYIVHRKARVNFFPLVQTTTTQEKTLQQKKMAPTNSTCEIFSSFLKRHRRARMTRPYPKTIIKNDAGIKRSSCESDSDCNDRRSSSSDDADRERPGSDHSSASATTKYLAKPSAFRLGLGVYFNALDRESLARDVHKIEIC</sequence>
<dbReference type="OrthoDB" id="10608425at2759"/>
<protein>
    <submittedName>
        <fullName evidence="2">Uncharacterized protein</fullName>
    </submittedName>
</protein>
<dbReference type="Proteomes" id="UP000479190">
    <property type="component" value="Unassembled WGS sequence"/>
</dbReference>
<reference evidence="2 3" key="1">
    <citation type="submission" date="2020-02" db="EMBL/GenBank/DDBJ databases">
        <authorList>
            <person name="Ferguson B K."/>
        </authorList>
    </citation>
    <scope>NUCLEOTIDE SEQUENCE [LARGE SCALE GENOMIC DNA]</scope>
</reference>
<organism evidence="2 3">
    <name type="scientific">Trichogramma brassicae</name>
    <dbReference type="NCBI Taxonomy" id="86971"/>
    <lineage>
        <taxon>Eukaryota</taxon>
        <taxon>Metazoa</taxon>
        <taxon>Ecdysozoa</taxon>
        <taxon>Arthropoda</taxon>
        <taxon>Hexapoda</taxon>
        <taxon>Insecta</taxon>
        <taxon>Pterygota</taxon>
        <taxon>Neoptera</taxon>
        <taxon>Endopterygota</taxon>
        <taxon>Hymenoptera</taxon>
        <taxon>Apocrita</taxon>
        <taxon>Proctotrupomorpha</taxon>
        <taxon>Chalcidoidea</taxon>
        <taxon>Trichogrammatidae</taxon>
        <taxon>Trichogramma</taxon>
    </lineage>
</organism>
<proteinExistence type="predicted"/>
<dbReference type="EMBL" id="CADCXV010001472">
    <property type="protein sequence ID" value="CAB0044582.1"/>
    <property type="molecule type" value="Genomic_DNA"/>
</dbReference>
<gene>
    <name evidence="2" type="ORF">TBRA_LOCUS16170</name>
</gene>
<accession>A0A6H5J554</accession>
<name>A0A6H5J554_9HYME</name>